<dbReference type="RefSeq" id="WP_303278721.1">
    <property type="nucleotide sequence ID" value="NZ_JAUOEK010000140.1"/>
</dbReference>
<organism evidence="1 2">
    <name type="scientific">Flavivirga aquimarina</name>
    <dbReference type="NCBI Taxonomy" id="2027862"/>
    <lineage>
        <taxon>Bacteria</taxon>
        <taxon>Pseudomonadati</taxon>
        <taxon>Bacteroidota</taxon>
        <taxon>Flavobacteriia</taxon>
        <taxon>Flavobacteriales</taxon>
        <taxon>Flavobacteriaceae</taxon>
        <taxon>Flavivirga</taxon>
    </lineage>
</organism>
<proteinExistence type="predicted"/>
<gene>
    <name evidence="1" type="ORF">Q4Q35_14525</name>
</gene>
<accession>A0ABT8WCY8</accession>
<reference evidence="1" key="1">
    <citation type="submission" date="2023-07" db="EMBL/GenBank/DDBJ databases">
        <title>Two novel species in the genus Flavivirga.</title>
        <authorList>
            <person name="Kwon K."/>
        </authorList>
    </citation>
    <scope>NUCLEOTIDE SEQUENCE</scope>
    <source>
        <strain evidence="1">KCTC 52353</strain>
    </source>
</reference>
<comment type="caution">
    <text evidence="1">The sequence shown here is derived from an EMBL/GenBank/DDBJ whole genome shotgun (WGS) entry which is preliminary data.</text>
</comment>
<name>A0ABT8WCY8_9FLAO</name>
<evidence type="ECO:0000313" key="1">
    <source>
        <dbReference type="EMBL" id="MDO5971020.1"/>
    </source>
</evidence>
<dbReference type="Proteomes" id="UP001176883">
    <property type="component" value="Unassembled WGS sequence"/>
</dbReference>
<dbReference type="Pfam" id="PF18144">
    <property type="entry name" value="SMODS"/>
    <property type="match status" value="1"/>
</dbReference>
<protein>
    <recommendedName>
        <fullName evidence="3">Nucleotidyltransferase</fullName>
    </recommendedName>
</protein>
<sequence>MTKTVNGAFTEFNKESVNLDPDRTKKAIKSRDWLINQLKGLPNKVDNFPALYEGMSIKFGSFARKTKIRPLDDIDLILTFKATGSTYRTHTYGQNYSLIAPKSATDLRKLCNDDSTINSIKVVNKIVSSLDQIEHYKSAETHRRQEAATLQLNSYEWNFDIVPAFYTDTGYYLIPDGNGEWKATDPRIDQNRATSINQKHDGKILQLIRTIKYWNDYAKMPIVPSYLLENIVLNYFDSKDEIAGYIDYNIKYFWNHLKTAIYKSVNDPKGFQSDLNYLSYADRVKISEKAENTYDKACEAYEAEMTEENQEKAINKWRTIFGDSFPKYE</sequence>
<dbReference type="EMBL" id="JAUOEK010000140">
    <property type="protein sequence ID" value="MDO5971020.1"/>
    <property type="molecule type" value="Genomic_DNA"/>
</dbReference>
<keyword evidence="2" id="KW-1185">Reference proteome</keyword>
<evidence type="ECO:0000313" key="2">
    <source>
        <dbReference type="Proteomes" id="UP001176883"/>
    </source>
</evidence>
<evidence type="ECO:0008006" key="3">
    <source>
        <dbReference type="Google" id="ProtNLM"/>
    </source>
</evidence>
<dbReference type="Gene3D" id="3.30.460.90">
    <property type="match status" value="1"/>
</dbReference>